<protein>
    <submittedName>
        <fullName evidence="2">Uncharacterized protein</fullName>
    </submittedName>
</protein>
<comment type="caution">
    <text evidence="2">The sequence shown here is derived from an EMBL/GenBank/DDBJ whole genome shotgun (WGS) entry which is preliminary data.</text>
</comment>
<dbReference type="Proteomes" id="UP001607302">
    <property type="component" value="Unassembled WGS sequence"/>
</dbReference>
<evidence type="ECO:0000313" key="3">
    <source>
        <dbReference type="Proteomes" id="UP001607302"/>
    </source>
</evidence>
<keyword evidence="3" id="KW-1185">Reference proteome</keyword>
<dbReference type="AlphaFoldDB" id="A0ABD1ZXH2"/>
<feature type="region of interest" description="Disordered" evidence="1">
    <location>
        <begin position="17"/>
        <end position="48"/>
    </location>
</feature>
<proteinExistence type="predicted"/>
<sequence length="147" mass="16541">MSRRSYAFLTLLDESGASEERWQKDSETMTKEKLKRASDGVRDSHTDERVISRDRCVRSTMRPPRATPPVRYGSSNSLSIQNRTLPLAKGLRETESVKIISLHVDEKAFKAKRVCANSASAEGEKSRPDKARKLLIYRGIRASSSLS</sequence>
<dbReference type="EMBL" id="JAUDFV010000161">
    <property type="protein sequence ID" value="KAL2713068.1"/>
    <property type="molecule type" value="Genomic_DNA"/>
</dbReference>
<organism evidence="2 3">
    <name type="scientific">Vespula squamosa</name>
    <name type="common">Southern yellow jacket</name>
    <name type="synonym">Wasp</name>
    <dbReference type="NCBI Taxonomy" id="30214"/>
    <lineage>
        <taxon>Eukaryota</taxon>
        <taxon>Metazoa</taxon>
        <taxon>Ecdysozoa</taxon>
        <taxon>Arthropoda</taxon>
        <taxon>Hexapoda</taxon>
        <taxon>Insecta</taxon>
        <taxon>Pterygota</taxon>
        <taxon>Neoptera</taxon>
        <taxon>Endopterygota</taxon>
        <taxon>Hymenoptera</taxon>
        <taxon>Apocrita</taxon>
        <taxon>Aculeata</taxon>
        <taxon>Vespoidea</taxon>
        <taxon>Vespidae</taxon>
        <taxon>Vespinae</taxon>
        <taxon>Vespula</taxon>
    </lineage>
</organism>
<evidence type="ECO:0000256" key="1">
    <source>
        <dbReference type="SAM" id="MobiDB-lite"/>
    </source>
</evidence>
<name>A0ABD1ZXH2_VESSQ</name>
<feature type="region of interest" description="Disordered" evidence="1">
    <location>
        <begin position="58"/>
        <end position="77"/>
    </location>
</feature>
<accession>A0ABD1ZXH2</accession>
<gene>
    <name evidence="2" type="ORF">V1478_017261</name>
</gene>
<feature type="compositionally biased region" description="Basic and acidic residues" evidence="1">
    <location>
        <begin position="18"/>
        <end position="48"/>
    </location>
</feature>
<reference evidence="2 3" key="1">
    <citation type="journal article" date="2024" name="Ann. Entomol. Soc. Am.">
        <title>Genomic analyses of the southern and eastern yellowjacket wasps (Hymenoptera: Vespidae) reveal evolutionary signatures of social life.</title>
        <authorList>
            <person name="Catto M.A."/>
            <person name="Caine P.B."/>
            <person name="Orr S.E."/>
            <person name="Hunt B.G."/>
            <person name="Goodisman M.A.D."/>
        </authorList>
    </citation>
    <scope>NUCLEOTIDE SEQUENCE [LARGE SCALE GENOMIC DNA]</scope>
    <source>
        <strain evidence="2">233</strain>
        <tissue evidence="2">Head and thorax</tissue>
    </source>
</reference>
<evidence type="ECO:0000313" key="2">
    <source>
        <dbReference type="EMBL" id="KAL2713068.1"/>
    </source>
</evidence>